<reference evidence="3" key="1">
    <citation type="journal article" date="2019" name="Int. J. Syst. Evol. Microbiol.">
        <title>The Global Catalogue of Microorganisms (GCM) 10K type strain sequencing project: providing services to taxonomists for standard genome sequencing and annotation.</title>
        <authorList>
            <consortium name="The Broad Institute Genomics Platform"/>
            <consortium name="The Broad Institute Genome Sequencing Center for Infectious Disease"/>
            <person name="Wu L."/>
            <person name="Ma J."/>
        </authorList>
    </citation>
    <scope>NUCLEOTIDE SEQUENCE [LARGE SCALE GENOMIC DNA]</scope>
    <source>
        <strain evidence="3">KCTC 32239</strain>
    </source>
</reference>
<sequence length="331" mass="36167">MTKRKLALVFAILFSTCKAQSDPSFNTNKEFILTPDMTLGKLIKGDVKGERWEEFAPYRKGDDTFSLLAAGRQLAIFPKNTSTRTETVNIYDVSSGQLLVTQQIPKRTVISGPVFGNHDFYLLRTFVGASDGDKMFVANLRTGDIIRELSSGGSDNTIDTLADGRLYRIHDKTGLISISGPDGKWADIGRLAIPAGQQIGLWRINHAGNKIAVYYLWRNSATALMGDVWIANIDGSNHYRLTNQGYMTHPVWSPDDSRVAFKYDTTSNMVGGGLGGAGGTGKCSYWQVPVGAKDVSGIAYGRPHNLAKEILINMGGVAHFPVCSLVAWEKP</sequence>
<feature type="chain" id="PRO_5046103239" evidence="1">
    <location>
        <begin position="22"/>
        <end position="331"/>
    </location>
</feature>
<name>A0ABQ3AQD9_9GAMM</name>
<evidence type="ECO:0000313" key="3">
    <source>
        <dbReference type="Proteomes" id="UP000619761"/>
    </source>
</evidence>
<dbReference type="InterPro" id="IPR011042">
    <property type="entry name" value="6-blade_b-propeller_TolB-like"/>
</dbReference>
<protein>
    <submittedName>
        <fullName evidence="2">Uncharacterized protein</fullName>
    </submittedName>
</protein>
<dbReference type="SUPFAM" id="SSF82171">
    <property type="entry name" value="DPP6 N-terminal domain-like"/>
    <property type="match status" value="1"/>
</dbReference>
<dbReference type="RefSeq" id="WP_189415043.1">
    <property type="nucleotide sequence ID" value="NZ_BMYZ01000001.1"/>
</dbReference>
<accession>A0ABQ3AQD9</accession>
<gene>
    <name evidence="2" type="ORF">GCM10011613_01060</name>
</gene>
<organism evidence="2 3">
    <name type="scientific">Cellvibrio zantedeschiae</name>
    <dbReference type="NCBI Taxonomy" id="1237077"/>
    <lineage>
        <taxon>Bacteria</taxon>
        <taxon>Pseudomonadati</taxon>
        <taxon>Pseudomonadota</taxon>
        <taxon>Gammaproteobacteria</taxon>
        <taxon>Cellvibrionales</taxon>
        <taxon>Cellvibrionaceae</taxon>
        <taxon>Cellvibrio</taxon>
    </lineage>
</organism>
<keyword evidence="1" id="KW-0732">Signal</keyword>
<keyword evidence="3" id="KW-1185">Reference proteome</keyword>
<evidence type="ECO:0000256" key="1">
    <source>
        <dbReference type="SAM" id="SignalP"/>
    </source>
</evidence>
<dbReference type="Gene3D" id="2.120.10.30">
    <property type="entry name" value="TolB, C-terminal domain"/>
    <property type="match status" value="1"/>
</dbReference>
<proteinExistence type="predicted"/>
<comment type="caution">
    <text evidence="2">The sequence shown here is derived from an EMBL/GenBank/DDBJ whole genome shotgun (WGS) entry which is preliminary data.</text>
</comment>
<feature type="signal peptide" evidence="1">
    <location>
        <begin position="1"/>
        <end position="21"/>
    </location>
</feature>
<evidence type="ECO:0000313" key="2">
    <source>
        <dbReference type="EMBL" id="GGY61453.1"/>
    </source>
</evidence>
<dbReference type="Proteomes" id="UP000619761">
    <property type="component" value="Unassembled WGS sequence"/>
</dbReference>
<dbReference type="EMBL" id="BMYZ01000001">
    <property type="protein sequence ID" value="GGY61453.1"/>
    <property type="molecule type" value="Genomic_DNA"/>
</dbReference>